<evidence type="ECO:0000259" key="5">
    <source>
        <dbReference type="PROSITE" id="PS50977"/>
    </source>
</evidence>
<evidence type="ECO:0000313" key="7">
    <source>
        <dbReference type="Proteomes" id="UP001500213"/>
    </source>
</evidence>
<reference evidence="7" key="1">
    <citation type="journal article" date="2019" name="Int. J. Syst. Evol. Microbiol.">
        <title>The Global Catalogue of Microorganisms (GCM) 10K type strain sequencing project: providing services to taxonomists for standard genome sequencing and annotation.</title>
        <authorList>
            <consortium name="The Broad Institute Genomics Platform"/>
            <consortium name="The Broad Institute Genome Sequencing Center for Infectious Disease"/>
            <person name="Wu L."/>
            <person name="Ma J."/>
        </authorList>
    </citation>
    <scope>NUCLEOTIDE SEQUENCE [LARGE SCALE GENOMIC DNA]</scope>
    <source>
        <strain evidence="7">JCM 17593</strain>
    </source>
</reference>
<dbReference type="Proteomes" id="UP001500213">
    <property type="component" value="Unassembled WGS sequence"/>
</dbReference>
<dbReference type="Pfam" id="PF00440">
    <property type="entry name" value="TetR_N"/>
    <property type="match status" value="1"/>
</dbReference>
<feature type="DNA-binding region" description="H-T-H motif" evidence="4">
    <location>
        <begin position="39"/>
        <end position="58"/>
    </location>
</feature>
<evidence type="ECO:0000256" key="4">
    <source>
        <dbReference type="PROSITE-ProRule" id="PRU00335"/>
    </source>
</evidence>
<sequence length="197" mass="20786">MTTDAATLKRPLRADAQRNYDKIVQVAAQAFAEKGTGASLDDIACRAGVGPGTLYRHFPTRDALLAAALHGALDELGDTARRLMAADDPAAALDEWILELARHLRTYGGLPESIATALQDPSSPLCTSCQPMTAGTAKILARAKEAGAVRADVQASDLNALIGSLAWASERRGDSDAALRRLIKLVTDGLRPLSVVE</sequence>
<keyword evidence="1" id="KW-0805">Transcription regulation</keyword>
<dbReference type="PRINTS" id="PR00455">
    <property type="entry name" value="HTHTETR"/>
</dbReference>
<dbReference type="RefSeq" id="WP_344777112.1">
    <property type="nucleotide sequence ID" value="NZ_BAABBX010000015.1"/>
</dbReference>
<dbReference type="InterPro" id="IPR050109">
    <property type="entry name" value="HTH-type_TetR-like_transc_reg"/>
</dbReference>
<dbReference type="InterPro" id="IPR036271">
    <property type="entry name" value="Tet_transcr_reg_TetR-rel_C_sf"/>
</dbReference>
<dbReference type="SUPFAM" id="SSF46689">
    <property type="entry name" value="Homeodomain-like"/>
    <property type="match status" value="1"/>
</dbReference>
<comment type="caution">
    <text evidence="6">The sequence shown here is derived from an EMBL/GenBank/DDBJ whole genome shotgun (WGS) entry which is preliminary data.</text>
</comment>
<evidence type="ECO:0000256" key="2">
    <source>
        <dbReference type="ARBA" id="ARBA00023125"/>
    </source>
</evidence>
<dbReference type="EMBL" id="BAABBX010000015">
    <property type="protein sequence ID" value="GAA4192002.1"/>
    <property type="molecule type" value="Genomic_DNA"/>
</dbReference>
<dbReference type="InterPro" id="IPR009057">
    <property type="entry name" value="Homeodomain-like_sf"/>
</dbReference>
<evidence type="ECO:0000256" key="3">
    <source>
        <dbReference type="ARBA" id="ARBA00023163"/>
    </source>
</evidence>
<dbReference type="PANTHER" id="PTHR30055">
    <property type="entry name" value="HTH-TYPE TRANSCRIPTIONAL REGULATOR RUTR"/>
    <property type="match status" value="1"/>
</dbReference>
<dbReference type="Gene3D" id="1.10.357.10">
    <property type="entry name" value="Tetracycline Repressor, domain 2"/>
    <property type="match status" value="1"/>
</dbReference>
<dbReference type="PROSITE" id="PS50977">
    <property type="entry name" value="HTH_TETR_2"/>
    <property type="match status" value="1"/>
</dbReference>
<dbReference type="SUPFAM" id="SSF48498">
    <property type="entry name" value="Tetracyclin repressor-like, C-terminal domain"/>
    <property type="match status" value="1"/>
</dbReference>
<name>A0ABP8AW45_9MICO</name>
<keyword evidence="3" id="KW-0804">Transcription</keyword>
<organism evidence="6 7">
    <name type="scientific">Gryllotalpicola kribbensis</name>
    <dbReference type="NCBI Taxonomy" id="993084"/>
    <lineage>
        <taxon>Bacteria</taxon>
        <taxon>Bacillati</taxon>
        <taxon>Actinomycetota</taxon>
        <taxon>Actinomycetes</taxon>
        <taxon>Micrococcales</taxon>
        <taxon>Microbacteriaceae</taxon>
        <taxon>Gryllotalpicola</taxon>
    </lineage>
</organism>
<dbReference type="Pfam" id="PF21597">
    <property type="entry name" value="TetR_C_43"/>
    <property type="match status" value="1"/>
</dbReference>
<dbReference type="PANTHER" id="PTHR30055:SF234">
    <property type="entry name" value="HTH-TYPE TRANSCRIPTIONAL REGULATOR BETI"/>
    <property type="match status" value="1"/>
</dbReference>
<evidence type="ECO:0000313" key="6">
    <source>
        <dbReference type="EMBL" id="GAA4192002.1"/>
    </source>
</evidence>
<keyword evidence="2 4" id="KW-0238">DNA-binding</keyword>
<feature type="domain" description="HTH tetR-type" evidence="5">
    <location>
        <begin position="17"/>
        <end position="76"/>
    </location>
</feature>
<dbReference type="InterPro" id="IPR001647">
    <property type="entry name" value="HTH_TetR"/>
</dbReference>
<gene>
    <name evidence="6" type="ORF">GCM10022288_23650</name>
</gene>
<dbReference type="InterPro" id="IPR049445">
    <property type="entry name" value="TetR_SbtR-like_C"/>
</dbReference>
<proteinExistence type="predicted"/>
<protein>
    <submittedName>
        <fullName evidence="6">TetR/AcrR family transcriptional regulator</fullName>
    </submittedName>
</protein>
<accession>A0ABP8AW45</accession>
<evidence type="ECO:0000256" key="1">
    <source>
        <dbReference type="ARBA" id="ARBA00023015"/>
    </source>
</evidence>
<keyword evidence="7" id="KW-1185">Reference proteome</keyword>